<name>A0ABN2RQ93_9PSEU</name>
<evidence type="ECO:0000313" key="4">
    <source>
        <dbReference type="Proteomes" id="UP001501116"/>
    </source>
</evidence>
<dbReference type="SUPFAM" id="SSF53720">
    <property type="entry name" value="ALDH-like"/>
    <property type="match status" value="1"/>
</dbReference>
<protein>
    <submittedName>
        <fullName evidence="3">Aldehyde dehydrogenase family protein</fullName>
    </submittedName>
</protein>
<dbReference type="Pfam" id="PF00171">
    <property type="entry name" value="Aldedh"/>
    <property type="match status" value="1"/>
</dbReference>
<accession>A0ABN2RQ93</accession>
<comment type="caution">
    <text evidence="3">The sequence shown here is derived from an EMBL/GenBank/DDBJ whole genome shotgun (WGS) entry which is preliminary data.</text>
</comment>
<proteinExistence type="predicted"/>
<keyword evidence="4" id="KW-1185">Reference proteome</keyword>
<dbReference type="InterPro" id="IPR016163">
    <property type="entry name" value="Ald_DH_C"/>
</dbReference>
<dbReference type="InterPro" id="IPR016162">
    <property type="entry name" value="Ald_DH_N"/>
</dbReference>
<organism evidence="3 4">
    <name type="scientific">Amycolatopsis minnesotensis</name>
    <dbReference type="NCBI Taxonomy" id="337894"/>
    <lineage>
        <taxon>Bacteria</taxon>
        <taxon>Bacillati</taxon>
        <taxon>Actinomycetota</taxon>
        <taxon>Actinomycetes</taxon>
        <taxon>Pseudonocardiales</taxon>
        <taxon>Pseudonocardiaceae</taxon>
        <taxon>Amycolatopsis</taxon>
    </lineage>
</organism>
<dbReference type="Proteomes" id="UP001501116">
    <property type="component" value="Unassembled WGS sequence"/>
</dbReference>
<dbReference type="EMBL" id="BAAANN010000023">
    <property type="protein sequence ID" value="GAA1973031.1"/>
    <property type="molecule type" value="Genomic_DNA"/>
</dbReference>
<evidence type="ECO:0000256" key="1">
    <source>
        <dbReference type="ARBA" id="ARBA00023002"/>
    </source>
</evidence>
<sequence>MTGGEDLVRARLAEGPAGFLLGEKSGVPAEDGRTIEVDDPSTGTPIGSVAAAGQSDVDNAVSVAAAAVEDRRWSVKHPGKKALALARLGELIDEHADELAYWEALDGGIPIALGPLQAYAASGLCQYYSGWPSRLYGDLNPLVHNFHAYTLREPVGVVAVLVPWTQPLVTTLLRVLPALAAGNCVILKPSRRAPFSALRVAELAMEAGLPPGVLTVLTGDGPSTGAALAAHPGVDLVTYAGPTGPGVAVHGLAARTPGKRVLLQLGSTNAAVVFADADLGTAALAVASSVWQVAGQLPNACGRLLVHRSVHDEVVERVAEQLGTPKIGSALDQDTRMGPLISAAHRKHVLDAVALAEAGGAAAVLRGRIPDGPGYLLTPTLLTAETEAAVVATRELAGPVLTVLPFDDDEHAVRLANSGGGAIGAGLWTSDVVRVHRLAPRLRAGSVWVNVHGLMDGSAPYGGAGGSGLGRDGGQEWIHSYTDAKAVYVGLGPEPPR</sequence>
<reference evidence="3 4" key="1">
    <citation type="journal article" date="2019" name="Int. J. Syst. Evol. Microbiol.">
        <title>The Global Catalogue of Microorganisms (GCM) 10K type strain sequencing project: providing services to taxonomists for standard genome sequencing and annotation.</title>
        <authorList>
            <consortium name="The Broad Institute Genomics Platform"/>
            <consortium name="The Broad Institute Genome Sequencing Center for Infectious Disease"/>
            <person name="Wu L."/>
            <person name="Ma J."/>
        </authorList>
    </citation>
    <scope>NUCLEOTIDE SEQUENCE [LARGE SCALE GENOMIC DNA]</scope>
    <source>
        <strain evidence="3 4">JCM 14545</strain>
    </source>
</reference>
<keyword evidence="1" id="KW-0560">Oxidoreductase</keyword>
<dbReference type="PANTHER" id="PTHR11699">
    <property type="entry name" value="ALDEHYDE DEHYDROGENASE-RELATED"/>
    <property type="match status" value="1"/>
</dbReference>
<evidence type="ECO:0000313" key="3">
    <source>
        <dbReference type="EMBL" id="GAA1973031.1"/>
    </source>
</evidence>
<gene>
    <name evidence="3" type="ORF">GCM10009754_54670</name>
</gene>
<dbReference type="Gene3D" id="3.40.605.10">
    <property type="entry name" value="Aldehyde Dehydrogenase, Chain A, domain 1"/>
    <property type="match status" value="1"/>
</dbReference>
<dbReference type="RefSeq" id="WP_344424790.1">
    <property type="nucleotide sequence ID" value="NZ_BAAANN010000023.1"/>
</dbReference>
<dbReference type="InterPro" id="IPR015590">
    <property type="entry name" value="Aldehyde_DH_dom"/>
</dbReference>
<dbReference type="InterPro" id="IPR016161">
    <property type="entry name" value="Ald_DH/histidinol_DH"/>
</dbReference>
<dbReference type="Gene3D" id="3.40.309.10">
    <property type="entry name" value="Aldehyde Dehydrogenase, Chain A, domain 2"/>
    <property type="match status" value="1"/>
</dbReference>
<feature type="domain" description="Aldehyde dehydrogenase" evidence="2">
    <location>
        <begin position="30"/>
        <end position="487"/>
    </location>
</feature>
<evidence type="ECO:0000259" key="2">
    <source>
        <dbReference type="Pfam" id="PF00171"/>
    </source>
</evidence>